<dbReference type="SUPFAM" id="SSF56672">
    <property type="entry name" value="DNA/RNA polymerases"/>
    <property type="match status" value="1"/>
</dbReference>
<dbReference type="PANTHER" id="PTHR37984:SF5">
    <property type="entry name" value="PROTEIN NYNRIN-LIKE"/>
    <property type="match status" value="1"/>
</dbReference>
<evidence type="ECO:0000313" key="1">
    <source>
        <dbReference type="EMBL" id="KAI2656632.1"/>
    </source>
</evidence>
<protein>
    <submittedName>
        <fullName evidence="1">Transposon Tf2-6 polyprotein</fullName>
    </submittedName>
</protein>
<dbReference type="Gene3D" id="3.10.10.10">
    <property type="entry name" value="HIV Type 1 Reverse Transcriptase, subunit A, domain 1"/>
    <property type="match status" value="1"/>
</dbReference>
<reference evidence="1 2" key="1">
    <citation type="submission" date="2022-01" db="EMBL/GenBank/DDBJ databases">
        <title>A high-quality chromosome-level genome assembly of rohu carp, Labeo rohita.</title>
        <authorList>
            <person name="Arick M.A. II"/>
            <person name="Hsu C.-Y."/>
            <person name="Magbanua Z."/>
            <person name="Pechanova O."/>
            <person name="Grover C."/>
            <person name="Miller E."/>
            <person name="Thrash A."/>
            <person name="Ezzel L."/>
            <person name="Alam S."/>
            <person name="Benzie J."/>
            <person name="Hamilton M."/>
            <person name="Karsi A."/>
            <person name="Lawrence M.L."/>
            <person name="Peterson D.G."/>
        </authorList>
    </citation>
    <scope>NUCLEOTIDE SEQUENCE [LARGE SCALE GENOMIC DNA]</scope>
    <source>
        <strain evidence="2">BAU-BD-2019</strain>
        <tissue evidence="1">Blood</tissue>
    </source>
</reference>
<dbReference type="InterPro" id="IPR050951">
    <property type="entry name" value="Retrovirus_Pol_polyprotein"/>
</dbReference>
<dbReference type="EMBL" id="JACTAM010000015">
    <property type="protein sequence ID" value="KAI2656632.1"/>
    <property type="molecule type" value="Genomic_DNA"/>
</dbReference>
<accession>A0ABQ8M148</accession>
<dbReference type="PANTHER" id="PTHR37984">
    <property type="entry name" value="PROTEIN CBG26694"/>
    <property type="match status" value="1"/>
</dbReference>
<dbReference type="Gene3D" id="3.30.70.270">
    <property type="match status" value="1"/>
</dbReference>
<evidence type="ECO:0000313" key="2">
    <source>
        <dbReference type="Proteomes" id="UP000830375"/>
    </source>
</evidence>
<comment type="caution">
    <text evidence="1">The sequence shown here is derived from an EMBL/GenBank/DDBJ whole genome shotgun (WGS) entry which is preliminary data.</text>
</comment>
<dbReference type="InterPro" id="IPR043128">
    <property type="entry name" value="Rev_trsase/Diguanyl_cyclase"/>
</dbReference>
<dbReference type="Proteomes" id="UP000830375">
    <property type="component" value="Unassembled WGS sequence"/>
</dbReference>
<dbReference type="InterPro" id="IPR043502">
    <property type="entry name" value="DNA/RNA_pol_sf"/>
</dbReference>
<organism evidence="1 2">
    <name type="scientific">Labeo rohita</name>
    <name type="common">Indian major carp</name>
    <name type="synonym">Cyprinus rohita</name>
    <dbReference type="NCBI Taxonomy" id="84645"/>
    <lineage>
        <taxon>Eukaryota</taxon>
        <taxon>Metazoa</taxon>
        <taxon>Chordata</taxon>
        <taxon>Craniata</taxon>
        <taxon>Vertebrata</taxon>
        <taxon>Euteleostomi</taxon>
        <taxon>Actinopterygii</taxon>
        <taxon>Neopterygii</taxon>
        <taxon>Teleostei</taxon>
        <taxon>Ostariophysi</taxon>
        <taxon>Cypriniformes</taxon>
        <taxon>Cyprinidae</taxon>
        <taxon>Labeoninae</taxon>
        <taxon>Labeonini</taxon>
        <taxon>Labeo</taxon>
    </lineage>
</organism>
<gene>
    <name evidence="1" type="ORF">H4Q32_029848</name>
</gene>
<proteinExistence type="predicted"/>
<name>A0ABQ8M148_LABRO</name>
<sequence>MLATGCALVAQVSELAAQLQCLKTEAARLPTVLHTPLDPPAPPLTFSTERSKMALDMSLLSGRVVLWGMPVWAGKQLREAYPLLLLPLAFEWLQGVSFFTKLDLRNNYHLVCIRKGNGTLNTPGGHFEYQIMPFSLSNSPAVFQAFVIKTCSACQAGSPENDLFVKVEKCVFQAQLVPFLRFFISSEGVCMDPDKVKAVEDWPTLNSHKVLQRIPGLALILVAPDPSSISDGIVSLVWAKTTVQALFRDTFSQMLNAFIHDGQTIMLVIGEKNIRKQLTGGHRNPAQAKVYTIPPPPPCAIRPSWAGVVKRGLRL</sequence>
<keyword evidence="2" id="KW-1185">Reference proteome</keyword>